<protein>
    <submittedName>
        <fullName evidence="1">Uncharacterized protein</fullName>
    </submittedName>
</protein>
<name>A0A1Q9D8W1_SYMMI</name>
<dbReference type="AlphaFoldDB" id="A0A1Q9D8W1"/>
<organism evidence="1 2">
    <name type="scientific">Symbiodinium microadriaticum</name>
    <name type="common">Dinoflagellate</name>
    <name type="synonym">Zooxanthella microadriatica</name>
    <dbReference type="NCBI Taxonomy" id="2951"/>
    <lineage>
        <taxon>Eukaryota</taxon>
        <taxon>Sar</taxon>
        <taxon>Alveolata</taxon>
        <taxon>Dinophyceae</taxon>
        <taxon>Suessiales</taxon>
        <taxon>Symbiodiniaceae</taxon>
        <taxon>Symbiodinium</taxon>
    </lineage>
</organism>
<sequence length="207" mass="23346">MALPLYYYSVLSTRTKNLVTPSSRVLATALRFWSIANGLRAQDPAARLRGWNEAKPAMVAEAVAEREERKARTGRRRRLWMALVQALRPKKEPKRKKQNPYQTPAMLKKRWGVHRLPPGIAEVCPFSETGAGEDEASATRCLRAVLRGQNGEEISGQPRVSLVAAKKDWQRLRKLQEKAGDDAVRDAVASAEMQAMTDLMMNQLFFN</sequence>
<comment type="caution">
    <text evidence="1">The sequence shown here is derived from an EMBL/GenBank/DDBJ whole genome shotgun (WGS) entry which is preliminary data.</text>
</comment>
<evidence type="ECO:0000313" key="1">
    <source>
        <dbReference type="EMBL" id="OLP91567.1"/>
    </source>
</evidence>
<accession>A0A1Q9D8W1</accession>
<dbReference type="Proteomes" id="UP000186817">
    <property type="component" value="Unassembled WGS sequence"/>
</dbReference>
<dbReference type="EMBL" id="LSRX01000659">
    <property type="protein sequence ID" value="OLP91567.1"/>
    <property type="molecule type" value="Genomic_DNA"/>
</dbReference>
<reference evidence="1 2" key="1">
    <citation type="submission" date="2016-02" db="EMBL/GenBank/DDBJ databases">
        <title>Genome analysis of coral dinoflagellate symbionts highlights evolutionary adaptations to a symbiotic lifestyle.</title>
        <authorList>
            <person name="Aranda M."/>
            <person name="Li Y."/>
            <person name="Liew Y.J."/>
            <person name="Baumgarten S."/>
            <person name="Simakov O."/>
            <person name="Wilson M."/>
            <person name="Piel J."/>
            <person name="Ashoor H."/>
            <person name="Bougouffa S."/>
            <person name="Bajic V.B."/>
            <person name="Ryu T."/>
            <person name="Ravasi T."/>
            <person name="Bayer T."/>
            <person name="Micklem G."/>
            <person name="Kim H."/>
            <person name="Bhak J."/>
            <person name="Lajeunesse T.C."/>
            <person name="Voolstra C.R."/>
        </authorList>
    </citation>
    <scope>NUCLEOTIDE SEQUENCE [LARGE SCALE GENOMIC DNA]</scope>
    <source>
        <strain evidence="1 2">CCMP2467</strain>
    </source>
</reference>
<keyword evidence="2" id="KW-1185">Reference proteome</keyword>
<evidence type="ECO:0000313" key="2">
    <source>
        <dbReference type="Proteomes" id="UP000186817"/>
    </source>
</evidence>
<proteinExistence type="predicted"/>
<dbReference type="OrthoDB" id="10418792at2759"/>
<gene>
    <name evidence="1" type="ORF">AK812_SmicGene26721</name>
</gene>